<feature type="compositionally biased region" description="Polar residues" evidence="7">
    <location>
        <begin position="787"/>
        <end position="798"/>
    </location>
</feature>
<feature type="compositionally biased region" description="Polar residues" evidence="7">
    <location>
        <begin position="682"/>
        <end position="691"/>
    </location>
</feature>
<feature type="compositionally biased region" description="Low complexity" evidence="7">
    <location>
        <begin position="863"/>
        <end position="880"/>
    </location>
</feature>
<feature type="compositionally biased region" description="Low complexity" evidence="7">
    <location>
        <begin position="519"/>
        <end position="541"/>
    </location>
</feature>
<evidence type="ECO:0000256" key="1">
    <source>
        <dbReference type="ARBA" id="ARBA00004370"/>
    </source>
</evidence>
<evidence type="ECO:0000256" key="5">
    <source>
        <dbReference type="ARBA" id="ARBA00022989"/>
    </source>
</evidence>
<dbReference type="PANTHER" id="PTHR47797:SF3">
    <property type="entry name" value="CYTOCHROME B561 DOMAIN-CONTAINING PROTEIN"/>
    <property type="match status" value="1"/>
</dbReference>
<evidence type="ECO:0000313" key="11">
    <source>
        <dbReference type="Proteomes" id="UP001642720"/>
    </source>
</evidence>
<keyword evidence="2" id="KW-0813">Transport</keyword>
<feature type="compositionally biased region" description="Polar residues" evidence="7">
    <location>
        <begin position="374"/>
        <end position="394"/>
    </location>
</feature>
<feature type="domain" description="Cytochrome b561" evidence="9">
    <location>
        <begin position="34"/>
        <end position="222"/>
    </location>
</feature>
<comment type="caution">
    <text evidence="10">The sequence shown here is derived from an EMBL/GenBank/DDBJ whole genome shotgun (WGS) entry which is preliminary data.</text>
</comment>
<dbReference type="SMART" id="SM00665">
    <property type="entry name" value="B561"/>
    <property type="match status" value="1"/>
</dbReference>
<evidence type="ECO:0000256" key="8">
    <source>
        <dbReference type="SAM" id="Phobius"/>
    </source>
</evidence>
<keyword evidence="11" id="KW-1185">Reference proteome</keyword>
<feature type="compositionally biased region" description="Pro residues" evidence="7">
    <location>
        <begin position="751"/>
        <end position="769"/>
    </location>
</feature>
<keyword evidence="5 8" id="KW-1133">Transmembrane helix</keyword>
<feature type="compositionally biased region" description="Basic and acidic residues" evidence="7">
    <location>
        <begin position="698"/>
        <end position="724"/>
    </location>
</feature>
<evidence type="ECO:0000256" key="6">
    <source>
        <dbReference type="ARBA" id="ARBA00023136"/>
    </source>
</evidence>
<feature type="transmembrane region" description="Helical" evidence="8">
    <location>
        <begin position="199"/>
        <end position="218"/>
    </location>
</feature>
<dbReference type="GeneID" id="300578968"/>
<feature type="region of interest" description="Disordered" evidence="7">
    <location>
        <begin position="472"/>
        <end position="889"/>
    </location>
</feature>
<evidence type="ECO:0000259" key="9">
    <source>
        <dbReference type="PROSITE" id="PS50939"/>
    </source>
</evidence>
<evidence type="ECO:0000256" key="7">
    <source>
        <dbReference type="SAM" id="MobiDB-lite"/>
    </source>
</evidence>
<proteinExistence type="predicted"/>
<feature type="transmembrane region" description="Helical" evidence="8">
    <location>
        <begin position="136"/>
        <end position="156"/>
    </location>
</feature>
<feature type="transmembrane region" description="Helical" evidence="8">
    <location>
        <begin position="66"/>
        <end position="92"/>
    </location>
</feature>
<feature type="compositionally biased region" description="Low complexity" evidence="7">
    <location>
        <begin position="770"/>
        <end position="786"/>
    </location>
</feature>
<feature type="compositionally biased region" description="Low complexity" evidence="7">
    <location>
        <begin position="625"/>
        <end position="637"/>
    </location>
</feature>
<feature type="compositionally biased region" description="Basic and acidic residues" evidence="7">
    <location>
        <begin position="837"/>
        <end position="850"/>
    </location>
</feature>
<keyword evidence="3 8" id="KW-0812">Transmembrane</keyword>
<feature type="transmembrane region" description="Helical" evidence="8">
    <location>
        <begin position="176"/>
        <end position="193"/>
    </location>
</feature>
<feature type="compositionally biased region" description="Basic and acidic residues" evidence="7">
    <location>
        <begin position="420"/>
        <end position="430"/>
    </location>
</feature>
<feature type="transmembrane region" description="Helical" evidence="8">
    <location>
        <begin position="257"/>
        <end position="275"/>
    </location>
</feature>
<protein>
    <recommendedName>
        <fullName evidence="9">Cytochrome b561 domain-containing protein</fullName>
    </recommendedName>
</protein>
<dbReference type="PANTHER" id="PTHR47797">
    <property type="entry name" value="DEHYDROGENASE, PUTATIVE (AFU_ORTHOLOGUE AFUA_8G05805)-RELATED"/>
    <property type="match status" value="1"/>
</dbReference>
<keyword evidence="6 8" id="KW-0472">Membrane</keyword>
<feature type="compositionally biased region" description="Pro residues" evidence="7">
    <location>
        <begin position="805"/>
        <end position="833"/>
    </location>
</feature>
<accession>A0ABY2GXX3</accession>
<organism evidence="10 11">
    <name type="scientific">Trichoderma ghanense</name>
    <dbReference type="NCBI Taxonomy" id="65468"/>
    <lineage>
        <taxon>Eukaryota</taxon>
        <taxon>Fungi</taxon>
        <taxon>Dikarya</taxon>
        <taxon>Ascomycota</taxon>
        <taxon>Pezizomycotina</taxon>
        <taxon>Sordariomycetes</taxon>
        <taxon>Hypocreomycetidae</taxon>
        <taxon>Hypocreales</taxon>
        <taxon>Hypocreaceae</taxon>
        <taxon>Trichoderma</taxon>
    </lineage>
</organism>
<feature type="region of interest" description="Disordered" evidence="7">
    <location>
        <begin position="359"/>
        <end position="451"/>
    </location>
</feature>
<dbReference type="Gene3D" id="1.20.120.1770">
    <property type="match status" value="1"/>
</dbReference>
<dbReference type="RefSeq" id="XP_073557014.1">
    <property type="nucleotide sequence ID" value="XM_073704518.1"/>
</dbReference>
<comment type="subcellular location">
    <subcellularLocation>
        <location evidence="1">Membrane</location>
    </subcellularLocation>
</comment>
<dbReference type="PROSITE" id="PS50939">
    <property type="entry name" value="CYTOCHROME_B561"/>
    <property type="match status" value="1"/>
</dbReference>
<dbReference type="EMBL" id="PPTA01000010">
    <property type="protein sequence ID" value="TFB00813.1"/>
    <property type="molecule type" value="Genomic_DNA"/>
</dbReference>
<feature type="compositionally biased region" description="Basic and acidic residues" evidence="7">
    <location>
        <begin position="477"/>
        <end position="491"/>
    </location>
</feature>
<feature type="compositionally biased region" description="Basic residues" evidence="7">
    <location>
        <begin position="851"/>
        <end position="862"/>
    </location>
</feature>
<dbReference type="InterPro" id="IPR006593">
    <property type="entry name" value="Cyt_b561/ferric_Rdtase_TM"/>
</dbReference>
<feature type="compositionally biased region" description="Polar residues" evidence="7">
    <location>
        <begin position="492"/>
        <end position="504"/>
    </location>
</feature>
<evidence type="ECO:0000256" key="3">
    <source>
        <dbReference type="ARBA" id="ARBA00022692"/>
    </source>
</evidence>
<dbReference type="Proteomes" id="UP001642720">
    <property type="component" value="Unassembled WGS sequence"/>
</dbReference>
<evidence type="ECO:0000256" key="4">
    <source>
        <dbReference type="ARBA" id="ARBA00022982"/>
    </source>
</evidence>
<name>A0ABY2GXX3_9HYPO</name>
<feature type="transmembrane region" description="Helical" evidence="8">
    <location>
        <begin position="104"/>
        <end position="124"/>
    </location>
</feature>
<reference evidence="10 11" key="1">
    <citation type="submission" date="2018-01" db="EMBL/GenBank/DDBJ databases">
        <title>Genome characterization of the sugarcane-associated fungus Trichoderma ghanense CCMA-1212 and their application in lignocelulose bioconversion.</title>
        <authorList>
            <person name="Steindorff A.S."/>
            <person name="Mendes T.D."/>
            <person name="Vilela E.S.D."/>
            <person name="Rodrigues D.S."/>
            <person name="Formighieri E.F."/>
            <person name="Melo I.S."/>
            <person name="Favaro L.C.L."/>
        </authorList>
    </citation>
    <scope>NUCLEOTIDE SEQUENCE [LARGE SCALE GENOMIC DNA]</scope>
    <source>
        <strain evidence="10 11">CCMA-1212</strain>
    </source>
</reference>
<feature type="region of interest" description="Disordered" evidence="7">
    <location>
        <begin position="277"/>
        <end position="327"/>
    </location>
</feature>
<dbReference type="CDD" id="cd08760">
    <property type="entry name" value="Cyt_b561_FRRS1_like"/>
    <property type="match status" value="1"/>
</dbReference>
<feature type="compositionally biased region" description="Basic and acidic residues" evidence="7">
    <location>
        <begin position="655"/>
        <end position="681"/>
    </location>
</feature>
<evidence type="ECO:0000313" key="10">
    <source>
        <dbReference type="EMBL" id="TFB00813.1"/>
    </source>
</evidence>
<evidence type="ECO:0000256" key="2">
    <source>
        <dbReference type="ARBA" id="ARBA00022448"/>
    </source>
</evidence>
<keyword evidence="4" id="KW-0249">Electron transport</keyword>
<sequence>MAPLPDQFSSPGSVSYDSDTMTVGDGTWDFTKNTFLLPNLQGTDFDSTRYNGMGNRFSTVHQYHTIILAHGVMAAMVFLFLVPFSVMIARFYSREPGYAIRYHARLHVFSCLLLLATFILPFFAVGPKRSLSNPHHGIGVAIFVMFMVQLIGGRIVHRITKLRSLRVTLHQWLGRAVAILGIVQIPLGLTLYGSPKVLFILYAVWMGFLLFLYFVLSYQSQGRREHYMSEVRSEAGNTRITESEYFSDHRDHSHSKLAWLGPLAAAAGLFALTRGRNKDHRDDHSRVRSQSPSMRSRGPTVVSSRPSYFSEKYSDLPPQRDGGGGGGGVLKALGGAAAVFGAGKLFANFMSRRDRRDEEYSAVSTETPHRNRSGRATTISEFNSEYTDDASTIPPSRAPAPTQTASAYGGRRSSPPRSHVRSDAPRRDAYDDSEYSSYVSPSRRTQDAGGGGGFAKGVLATLGVGWLAKKIANRRARKEEDERLREEEEMRSGTQFSRYSNTEYSSPIRRDSRRPPPQRRSTVTGTESSDTTESTFDTQTELSAMPQKGPLSAAVRVPPSTPALVPGDAPPPRRGERLSMPAMPSDPHGILHQSDGSASDMTSIVDRPAGRNPSRRQLDSERAAAEAAARASNLAAQERTRFGSSTGAPGGGKMRAHDDKDRNVTLRRLTEEESLARRGRMDSQSSLSESPTKSRRYRRDDSQRRAESAAESRVESRAKDEDSRLGPLSPPSASLAKGRRPKDSGYYSGQPPQPAQPPYPVQPVQPAQPGPSTHLAPPHAPLPTASVSSVGSHGTWSEMTHRPSDPPTEIPSAPPVTRPAAPPVVPPVVPSTVPPTEIKEDKGNESAADNRRRRRMERRRASSSRPAGTDMYTTDTYTTDTYDDTERGF</sequence>
<gene>
    <name evidence="10" type="ORF">CCMA1212_007348</name>
</gene>